<keyword evidence="2" id="KW-0472">Membrane</keyword>
<feature type="coiled-coil region" evidence="1">
    <location>
        <begin position="105"/>
        <end position="151"/>
    </location>
</feature>
<dbReference type="eggNOG" id="arCOG05454">
    <property type="taxonomic scope" value="Archaea"/>
</dbReference>
<keyword evidence="1" id="KW-0175">Coiled coil</keyword>
<dbReference type="HOGENOM" id="CLU_1048161_0_0_2"/>
<proteinExistence type="predicted"/>
<organism evidence="3 4">
    <name type="scientific">Vulcanisaeta distributa (strain DSM 14429 / JCM 11212 / NBRC 100878 / IC-017)</name>
    <dbReference type="NCBI Taxonomy" id="572478"/>
    <lineage>
        <taxon>Archaea</taxon>
        <taxon>Thermoproteota</taxon>
        <taxon>Thermoprotei</taxon>
        <taxon>Thermoproteales</taxon>
        <taxon>Thermoproteaceae</taxon>
        <taxon>Vulcanisaeta</taxon>
    </lineage>
</organism>
<reference evidence="4" key="2">
    <citation type="journal article" date="2010" name="Stand. Genomic Sci.">
        <title>Complete genome sequence of Vulcanisaeta distributa type strain (IC-017T).</title>
        <authorList>
            <person name="Mavromatis K."/>
            <person name="Sikorski J."/>
            <person name="Pabst E."/>
            <person name="Teshima H."/>
            <person name="Lapidus A."/>
            <person name="Lucas S."/>
            <person name="Nolan M."/>
            <person name="Glavina Del Rio T."/>
            <person name="Cheng J."/>
            <person name="Bruce D."/>
            <person name="Goodwin L."/>
            <person name="Pitluck S."/>
            <person name="Liolios K."/>
            <person name="Ivanova N."/>
            <person name="Mikhailova N."/>
            <person name="Pati A."/>
            <person name="Chen A."/>
            <person name="Palaniappan K."/>
            <person name="Land M."/>
            <person name="Hauser L."/>
            <person name="Chang Y."/>
            <person name="Jeffries C."/>
            <person name="Rohde M."/>
            <person name="Spring S."/>
            <person name="Goker M."/>
            <person name="Wirth R."/>
            <person name="Woyke T."/>
            <person name="Bristow J."/>
            <person name="Eisen J."/>
            <person name="Markowitz V."/>
            <person name="Hugenholtz P."/>
            <person name="Klenk H."/>
            <person name="Kyrpides N."/>
        </authorList>
    </citation>
    <scope>NUCLEOTIDE SEQUENCE [LARGE SCALE GENOMIC DNA]</scope>
    <source>
        <strain evidence="4">DSM 14429 / JCM 11212 / NBRC 100878 / IC-017</strain>
    </source>
</reference>
<evidence type="ECO:0000313" key="3">
    <source>
        <dbReference type="EMBL" id="ADN50202.1"/>
    </source>
</evidence>
<reference evidence="3 4" key="1">
    <citation type="journal article" date="2010" name="Stand. Genomic Sci.">
        <title>Complete genome sequence of Vulcanisaeta distributa type strain (IC-017).</title>
        <authorList>
            <person name="Mavromatis K."/>
            <person name="Sikorski J."/>
            <person name="Pabst E."/>
            <person name="Teshima H."/>
            <person name="Lapidus A."/>
            <person name="Lucas S."/>
            <person name="Nolan M."/>
            <person name="Glavina Del Rio T."/>
            <person name="Cheng J.F."/>
            <person name="Bruce D."/>
            <person name="Goodwin L."/>
            <person name="Pitluck S."/>
            <person name="Liolios K."/>
            <person name="Ivanova N."/>
            <person name="Mikhailova N."/>
            <person name="Pati A."/>
            <person name="Chen A."/>
            <person name="Palaniappan K."/>
            <person name="Land M."/>
            <person name="Hauser L."/>
            <person name="Chang Y.J."/>
            <person name="Jeffries C.D."/>
            <person name="Rohde M."/>
            <person name="Spring S."/>
            <person name="Goker M."/>
            <person name="Wirth R."/>
            <person name="Woyke T."/>
            <person name="Bristow J."/>
            <person name="Eisen J.A."/>
            <person name="Markowitz V."/>
            <person name="Hugenholtz P."/>
            <person name="Klenk H.P."/>
            <person name="Kyrpides N.C."/>
        </authorList>
    </citation>
    <scope>NUCLEOTIDE SEQUENCE [LARGE SCALE GENOMIC DNA]</scope>
    <source>
        <strain evidence="4">DSM 14429 / JCM 11212 / NBRC 100878 / IC-017</strain>
    </source>
</reference>
<gene>
    <name evidence="3" type="ordered locus">Vdis_0810</name>
</gene>
<feature type="transmembrane region" description="Helical" evidence="2">
    <location>
        <begin position="6"/>
        <end position="27"/>
    </location>
</feature>
<dbReference type="OrthoDB" id="28703at2157"/>
<dbReference type="AlphaFoldDB" id="E1QNV6"/>
<dbReference type="KEGG" id="vdi:Vdis_0810"/>
<accession>E1QNV6</accession>
<evidence type="ECO:0000313" key="4">
    <source>
        <dbReference type="Proteomes" id="UP000006681"/>
    </source>
</evidence>
<dbReference type="Proteomes" id="UP000006681">
    <property type="component" value="Chromosome"/>
</dbReference>
<sequence length="265" mass="30134">MLTLQISAITIAVIVIVATAVILALLYRLGYLGGRRGDKERGETLEQVIPQYKPEQKVQQVQQRQRQGLTTPQEVSAGQGSRVLLVESRPVEIRPLQSPERPIDIERIEKLIRGIENELVQVLKQTSADTVDIIISRINELKNYINQLERQCVVQNPPFIQMGYVPSSLSEFKELFRASFAGLMKGNDIIEYTGELNVNEELVRSVINYNTDFMVIYSGGKYIYLIKYNDYSLILSTEEYLDSVSSGLVRLLFRRFIDEVLKSGS</sequence>
<protein>
    <submittedName>
        <fullName evidence="3">Uncharacterized protein</fullName>
    </submittedName>
</protein>
<dbReference type="RefSeq" id="WP_013335927.1">
    <property type="nucleotide sequence ID" value="NC_014537.1"/>
</dbReference>
<dbReference type="EMBL" id="CP002100">
    <property type="protein sequence ID" value="ADN50202.1"/>
    <property type="molecule type" value="Genomic_DNA"/>
</dbReference>
<dbReference type="STRING" id="572478.Vdis_0810"/>
<keyword evidence="2" id="KW-0812">Transmembrane</keyword>
<dbReference type="GeneID" id="9751739"/>
<keyword evidence="4" id="KW-1185">Reference proteome</keyword>
<evidence type="ECO:0000256" key="1">
    <source>
        <dbReference type="SAM" id="Coils"/>
    </source>
</evidence>
<evidence type="ECO:0000256" key="2">
    <source>
        <dbReference type="SAM" id="Phobius"/>
    </source>
</evidence>
<keyword evidence="2" id="KW-1133">Transmembrane helix</keyword>
<name>E1QNV6_VULDI</name>